<evidence type="ECO:0000313" key="2">
    <source>
        <dbReference type="Proteomes" id="UP000823892"/>
    </source>
</evidence>
<protein>
    <submittedName>
        <fullName evidence="1">PD-(D/E)XK nuclease domain-containing protein</fullName>
    </submittedName>
</protein>
<organism evidence="1 2">
    <name type="scientific">Candidatus Blautia avicola</name>
    <dbReference type="NCBI Taxonomy" id="2838483"/>
    <lineage>
        <taxon>Bacteria</taxon>
        <taxon>Bacillati</taxon>
        <taxon>Bacillota</taxon>
        <taxon>Clostridia</taxon>
        <taxon>Lachnospirales</taxon>
        <taxon>Lachnospiraceae</taxon>
        <taxon>Blautia</taxon>
    </lineage>
</organism>
<name>A0A9D2QTW3_9FIRM</name>
<accession>A0A9D2QTW3</accession>
<evidence type="ECO:0000313" key="1">
    <source>
        <dbReference type="EMBL" id="HJD27391.1"/>
    </source>
</evidence>
<dbReference type="Proteomes" id="UP000823892">
    <property type="component" value="Unassembled WGS sequence"/>
</dbReference>
<gene>
    <name evidence="1" type="ORF">H9914_00110</name>
</gene>
<comment type="caution">
    <text evidence="1">The sequence shown here is derived from an EMBL/GenBank/DDBJ whole genome shotgun (WGS) entry which is preliminary data.</text>
</comment>
<dbReference type="Pfam" id="PF08011">
    <property type="entry name" value="PDDEXK_9"/>
    <property type="match status" value="1"/>
</dbReference>
<reference evidence="1" key="1">
    <citation type="journal article" date="2021" name="PeerJ">
        <title>Extensive microbial diversity within the chicken gut microbiome revealed by metagenomics and culture.</title>
        <authorList>
            <person name="Gilroy R."/>
            <person name="Ravi A."/>
            <person name="Getino M."/>
            <person name="Pursley I."/>
            <person name="Horton D.L."/>
            <person name="Alikhan N.F."/>
            <person name="Baker D."/>
            <person name="Gharbi K."/>
            <person name="Hall N."/>
            <person name="Watson M."/>
            <person name="Adriaenssens E.M."/>
            <person name="Foster-Nyarko E."/>
            <person name="Jarju S."/>
            <person name="Secka A."/>
            <person name="Antonio M."/>
            <person name="Oren A."/>
            <person name="Chaudhuri R.R."/>
            <person name="La Ragione R."/>
            <person name="Hildebrand F."/>
            <person name="Pallen M.J."/>
        </authorList>
    </citation>
    <scope>NUCLEOTIDE SEQUENCE</scope>
    <source>
        <strain evidence="1">ChiBcec6-4105</strain>
    </source>
</reference>
<dbReference type="EMBL" id="DWUY01000004">
    <property type="protein sequence ID" value="HJD27391.1"/>
    <property type="molecule type" value="Genomic_DNA"/>
</dbReference>
<sequence>MEFKVQDTTDEKNLSETAQAALQQIEERKYETVLTSKGIPSDKIRKYGFAFCGKKVFIRAGK</sequence>
<dbReference type="AlphaFoldDB" id="A0A9D2QTW3"/>
<dbReference type="InterPro" id="IPR012547">
    <property type="entry name" value="PDDEXK_9"/>
</dbReference>
<proteinExistence type="predicted"/>
<reference evidence="1" key="2">
    <citation type="submission" date="2021-04" db="EMBL/GenBank/DDBJ databases">
        <authorList>
            <person name="Gilroy R."/>
        </authorList>
    </citation>
    <scope>NUCLEOTIDE SEQUENCE</scope>
    <source>
        <strain evidence="1">ChiBcec6-4105</strain>
    </source>
</reference>